<dbReference type="GO" id="GO:0004497">
    <property type="term" value="F:monooxygenase activity"/>
    <property type="evidence" value="ECO:0007669"/>
    <property type="project" value="UniProtKB-KW"/>
</dbReference>
<evidence type="ECO:0000256" key="8">
    <source>
        <dbReference type="SAM" id="Phobius"/>
    </source>
</evidence>
<keyword evidence="3" id="KW-0349">Heme</keyword>
<dbReference type="EMBL" id="UZAF01018916">
    <property type="protein sequence ID" value="VDO56049.1"/>
    <property type="molecule type" value="Genomic_DNA"/>
</dbReference>
<evidence type="ECO:0000313" key="11">
    <source>
        <dbReference type="WBParaSite" id="HPLM_0001529201-mRNA-1"/>
    </source>
</evidence>
<organism evidence="11">
    <name type="scientific">Haemonchus placei</name>
    <name type="common">Barber's pole worm</name>
    <dbReference type="NCBI Taxonomy" id="6290"/>
    <lineage>
        <taxon>Eukaryota</taxon>
        <taxon>Metazoa</taxon>
        <taxon>Ecdysozoa</taxon>
        <taxon>Nematoda</taxon>
        <taxon>Chromadorea</taxon>
        <taxon>Rhabditida</taxon>
        <taxon>Rhabditina</taxon>
        <taxon>Rhabditomorpha</taxon>
        <taxon>Strongyloidea</taxon>
        <taxon>Trichostrongylidae</taxon>
        <taxon>Haemonchus</taxon>
    </lineage>
</organism>
<gene>
    <name evidence="9" type="ORF">HPLM_LOCUS15284</name>
</gene>
<proteinExistence type="inferred from homology"/>
<dbReference type="PRINTS" id="PR00464">
    <property type="entry name" value="EP450II"/>
</dbReference>
<feature type="transmembrane region" description="Helical" evidence="8">
    <location>
        <begin position="6"/>
        <end position="26"/>
    </location>
</feature>
<keyword evidence="6" id="KW-0408">Iron</keyword>
<keyword evidence="4" id="KW-0479">Metal-binding</keyword>
<evidence type="ECO:0000256" key="3">
    <source>
        <dbReference type="ARBA" id="ARBA00022617"/>
    </source>
</evidence>
<evidence type="ECO:0000313" key="10">
    <source>
        <dbReference type="Proteomes" id="UP000268014"/>
    </source>
</evidence>
<comment type="similarity">
    <text evidence="2">Belongs to the cytochrome P450 family.</text>
</comment>
<keyword evidence="7" id="KW-0503">Monooxygenase</keyword>
<dbReference type="GO" id="GO:0016705">
    <property type="term" value="F:oxidoreductase activity, acting on paired donors, with incorporation or reduction of molecular oxygen"/>
    <property type="evidence" value="ECO:0007669"/>
    <property type="project" value="InterPro"/>
</dbReference>
<keyword evidence="5" id="KW-0560">Oxidoreductase</keyword>
<dbReference type="InterPro" id="IPR036396">
    <property type="entry name" value="Cyt_P450_sf"/>
</dbReference>
<dbReference type="InterPro" id="IPR002402">
    <property type="entry name" value="Cyt_P450_E_grp-II"/>
</dbReference>
<dbReference type="AlphaFoldDB" id="A0A0N4WUG6"/>
<dbReference type="Proteomes" id="UP000268014">
    <property type="component" value="Unassembled WGS sequence"/>
</dbReference>
<sequence>MALAPIIIGAAVVAVLYYWKQIYVAIQERMRLIEHVDQIAGPYSIPLLGTTWMFKWNIAGESLNVYSVAVSTATVWTRIPESSGLAMQLRDWGLYYADQGHGLVRIWLATRPLVICIRPETAKLILERMDTITKGEEYDILTPWLGTGLLISTGEKWRTRRKLLTPAFHFKVLNDFQEVHDTQAKILVSQLENLSESGKEFDIFPYVKRCALDIICETAMGCNISSQENHQHPYVESVRRLSELAFLYERMPWLWIPAIW</sequence>
<dbReference type="SUPFAM" id="SSF48264">
    <property type="entry name" value="Cytochrome P450"/>
    <property type="match status" value="1"/>
</dbReference>
<dbReference type="PANTHER" id="PTHR24291">
    <property type="entry name" value="CYTOCHROME P450 FAMILY 4"/>
    <property type="match status" value="1"/>
</dbReference>
<accession>A0A0N4WUG6</accession>
<dbReference type="OMA" id="WANIFAF"/>
<evidence type="ECO:0000313" key="9">
    <source>
        <dbReference type="EMBL" id="VDO56049.1"/>
    </source>
</evidence>
<keyword evidence="10" id="KW-1185">Reference proteome</keyword>
<dbReference type="GO" id="GO:0020037">
    <property type="term" value="F:heme binding"/>
    <property type="evidence" value="ECO:0007669"/>
    <property type="project" value="InterPro"/>
</dbReference>
<dbReference type="InterPro" id="IPR050196">
    <property type="entry name" value="Cytochrome_P450_Monoox"/>
</dbReference>
<protein>
    <submittedName>
        <fullName evidence="11">Cytochrome P450</fullName>
    </submittedName>
</protein>
<evidence type="ECO:0000256" key="5">
    <source>
        <dbReference type="ARBA" id="ARBA00023002"/>
    </source>
</evidence>
<evidence type="ECO:0000256" key="4">
    <source>
        <dbReference type="ARBA" id="ARBA00022723"/>
    </source>
</evidence>
<dbReference type="OrthoDB" id="1470350at2759"/>
<evidence type="ECO:0000256" key="7">
    <source>
        <dbReference type="ARBA" id="ARBA00023033"/>
    </source>
</evidence>
<evidence type="ECO:0000256" key="6">
    <source>
        <dbReference type="ARBA" id="ARBA00023004"/>
    </source>
</evidence>
<keyword evidence="8" id="KW-1133">Transmembrane helix</keyword>
<dbReference type="GO" id="GO:0005506">
    <property type="term" value="F:iron ion binding"/>
    <property type="evidence" value="ECO:0007669"/>
    <property type="project" value="InterPro"/>
</dbReference>
<reference evidence="11" key="1">
    <citation type="submission" date="2017-02" db="UniProtKB">
        <authorList>
            <consortium name="WormBaseParasite"/>
        </authorList>
    </citation>
    <scope>IDENTIFICATION</scope>
</reference>
<evidence type="ECO:0000256" key="1">
    <source>
        <dbReference type="ARBA" id="ARBA00001971"/>
    </source>
</evidence>
<comment type="cofactor">
    <cofactor evidence="1">
        <name>heme</name>
        <dbReference type="ChEBI" id="CHEBI:30413"/>
    </cofactor>
</comment>
<dbReference type="Pfam" id="PF00067">
    <property type="entry name" value="p450"/>
    <property type="match status" value="1"/>
</dbReference>
<dbReference type="PANTHER" id="PTHR24291:SF130">
    <property type="entry name" value="CYTOCHROME P450 FAMILY"/>
    <property type="match status" value="1"/>
</dbReference>
<dbReference type="Gene3D" id="1.10.630.10">
    <property type="entry name" value="Cytochrome P450"/>
    <property type="match status" value="1"/>
</dbReference>
<keyword evidence="8" id="KW-0812">Transmembrane</keyword>
<dbReference type="WBParaSite" id="HPLM_0001529201-mRNA-1">
    <property type="protein sequence ID" value="HPLM_0001529201-mRNA-1"/>
    <property type="gene ID" value="HPLM_0001529201"/>
</dbReference>
<evidence type="ECO:0000256" key="2">
    <source>
        <dbReference type="ARBA" id="ARBA00010617"/>
    </source>
</evidence>
<dbReference type="STRING" id="6290.A0A0N4WUG6"/>
<reference evidence="9 10" key="2">
    <citation type="submission" date="2018-11" db="EMBL/GenBank/DDBJ databases">
        <authorList>
            <consortium name="Pathogen Informatics"/>
        </authorList>
    </citation>
    <scope>NUCLEOTIDE SEQUENCE [LARGE SCALE GENOMIC DNA]</scope>
    <source>
        <strain evidence="9 10">MHpl1</strain>
    </source>
</reference>
<name>A0A0N4WUG6_HAEPC</name>
<keyword evidence="8" id="KW-0472">Membrane</keyword>
<dbReference type="InterPro" id="IPR001128">
    <property type="entry name" value="Cyt_P450"/>
</dbReference>